<dbReference type="InterPro" id="IPR003331">
    <property type="entry name" value="UDP_GlcNAc_Epimerase_2_dom"/>
</dbReference>
<dbReference type="EMBL" id="CP009506">
    <property type="protein sequence ID" value="AKB26841.1"/>
    <property type="molecule type" value="Genomic_DNA"/>
</dbReference>
<feature type="domain" description="UDP-N-acetylglucosamine 2-epimerase" evidence="1">
    <location>
        <begin position="2"/>
        <end position="42"/>
    </location>
</feature>
<evidence type="ECO:0000313" key="3">
    <source>
        <dbReference type="Proteomes" id="UP000033111"/>
    </source>
</evidence>
<dbReference type="EC" id="5.1.3.14" evidence="2"/>
<dbReference type="Pfam" id="PF02350">
    <property type="entry name" value="Epimerase_2"/>
    <property type="match status" value="1"/>
</dbReference>
<sequence length="48" mass="5219">MLGVPCITMRENTERVETVEGGGNVLVGADYEKIKDAILNVEGAEIKR</sequence>
<proteinExistence type="predicted"/>
<dbReference type="Gene3D" id="3.40.50.2000">
    <property type="entry name" value="Glycogen Phosphorylase B"/>
    <property type="match status" value="1"/>
</dbReference>
<keyword evidence="2" id="KW-0413">Isomerase</keyword>
<dbReference type="AlphaFoldDB" id="A0A0E3L7I7"/>
<dbReference type="SUPFAM" id="SSF53756">
    <property type="entry name" value="UDP-Glycosyltransferase/glycogen phosphorylase"/>
    <property type="match status" value="1"/>
</dbReference>
<dbReference type="GO" id="GO:0008761">
    <property type="term" value="F:UDP-N-acetylglucosamine 2-epimerase activity"/>
    <property type="evidence" value="ECO:0007669"/>
    <property type="project" value="UniProtKB-EC"/>
</dbReference>
<organism evidence="2 3">
    <name type="scientific">Methanosarcina siciliae T4/M</name>
    <dbReference type="NCBI Taxonomy" id="1434120"/>
    <lineage>
        <taxon>Archaea</taxon>
        <taxon>Methanobacteriati</taxon>
        <taxon>Methanobacteriota</taxon>
        <taxon>Stenosarchaea group</taxon>
        <taxon>Methanomicrobia</taxon>
        <taxon>Methanosarcinales</taxon>
        <taxon>Methanosarcinaceae</taxon>
        <taxon>Methanosarcina</taxon>
    </lineage>
</organism>
<accession>A0A0E3L7I7</accession>
<dbReference type="HOGENOM" id="CLU_3148030_0_0_2"/>
<dbReference type="Proteomes" id="UP000033111">
    <property type="component" value="Chromosome"/>
</dbReference>
<dbReference type="PATRIC" id="fig|1434120.4.peg.170"/>
<dbReference type="KEGG" id="msw:MSSIT_0122"/>
<protein>
    <submittedName>
        <fullName evidence="2">UDP-N-acetylglucosamine 2-epimerase</fullName>
        <ecNumber evidence="2">5.1.3.14</ecNumber>
    </submittedName>
</protein>
<gene>
    <name evidence="2" type="ORF">MSSIT_0122</name>
</gene>
<reference evidence="2 3" key="1">
    <citation type="submission" date="2014-07" db="EMBL/GenBank/DDBJ databases">
        <title>Methanogenic archaea and the global carbon cycle.</title>
        <authorList>
            <person name="Henriksen J.R."/>
            <person name="Luke J."/>
            <person name="Reinhart S."/>
            <person name="Benedict M.N."/>
            <person name="Youngblut N.D."/>
            <person name="Metcalf M.E."/>
            <person name="Whitaker R.J."/>
            <person name="Metcalf W.W."/>
        </authorList>
    </citation>
    <scope>NUCLEOTIDE SEQUENCE [LARGE SCALE GENOMIC DNA]</scope>
    <source>
        <strain evidence="2 3">T4/M</strain>
    </source>
</reference>
<name>A0A0E3L7I7_9EURY</name>
<keyword evidence="3" id="KW-1185">Reference proteome</keyword>
<evidence type="ECO:0000313" key="2">
    <source>
        <dbReference type="EMBL" id="AKB26841.1"/>
    </source>
</evidence>
<evidence type="ECO:0000259" key="1">
    <source>
        <dbReference type="Pfam" id="PF02350"/>
    </source>
</evidence>